<comment type="caution">
    <text evidence="2">The sequence shown here is derived from an EMBL/GenBank/DDBJ whole genome shotgun (WGS) entry which is preliminary data.</text>
</comment>
<dbReference type="Gene3D" id="3.40.50.300">
    <property type="entry name" value="P-loop containing nucleotide triphosphate hydrolases"/>
    <property type="match status" value="1"/>
</dbReference>
<keyword evidence="3" id="KW-1185">Reference proteome</keyword>
<organism evidence="2 3">
    <name type="scientific">Candidatus Marithioploca araucensis</name>
    <dbReference type="NCBI Taxonomy" id="70273"/>
    <lineage>
        <taxon>Bacteria</taxon>
        <taxon>Pseudomonadati</taxon>
        <taxon>Pseudomonadota</taxon>
        <taxon>Gammaproteobacteria</taxon>
        <taxon>Thiotrichales</taxon>
        <taxon>Thiotrichaceae</taxon>
        <taxon>Candidatus Marithioploca</taxon>
    </lineage>
</organism>
<gene>
    <name evidence="2" type="ORF">QUF54_04275</name>
</gene>
<dbReference type="SUPFAM" id="SSF52540">
    <property type="entry name" value="P-loop containing nucleoside triphosphate hydrolases"/>
    <property type="match status" value="1"/>
</dbReference>
<accession>A0ABT7VS97</accession>
<reference evidence="2" key="1">
    <citation type="submission" date="2023-06" db="EMBL/GenBank/DDBJ databases">
        <title>Uncultivated large filamentous bacteria from sulfidic sediments reveal new species and different genomic features in energy metabolism and defense.</title>
        <authorList>
            <person name="Fonseca A."/>
        </authorList>
    </citation>
    <scope>NUCLEOTIDE SEQUENCE</scope>
    <source>
        <strain evidence="2">HSG4</strain>
    </source>
</reference>
<proteinExistence type="predicted"/>
<sequence length="605" mass="68758">MTFLIGIKNYPSVETMKISLTPFIIKPSIEKLATYPHLLELALQLSKNYQTHRVTFDELKRIGLALWQFLNIEMTLPSHALVIEQCHTLFDLPWECLYHPKLGFLAQHVDYTLSRRVRVNKKAALPPKGPFNILLWTALPEKMTRQDVRLDIEIEQQAVNKTLSPFIAAGWVRFYAPSDGRFTRFVELVQSQPWHLVILNGHGFSKNGEHAFVFEGEEGEGELVSASRLAEVFKGTTVQCVVVAACQSGELLTHLVMPIVQIGVPHVIGMREPLIDRAGTVFVQTLCVALAEQKRVDVAVQEARCAMTELLAPHEMWRDVALGSIRGLSFSSKKLKPRIKFFKEKTLASNSDPSVGQWCLPMLFSHDPAQALLDWHFLPHPVESQIALSNVFIGHRRTLRTLGEGLRTGTIRRLLIHGAGGIGKTALARQLAITLAQQEYRIFIYQVGGKAAFIPTLAQALNLHQLTDLKEIFTKKQPGRWLFWLDNLERFQNPQNGVLSDKTLQGSLDILCKMPDLRMVITSRMPYTALHFHNYHLKRPHFNDFSRYLHYLGLPYQFPQRLKIYQTLGGHFQGVQLLQSMPLCLEMPGLCKQLAIVRRYLMVNG</sequence>
<dbReference type="EMBL" id="JAUCGM010000196">
    <property type="protein sequence ID" value="MDM8562551.1"/>
    <property type="molecule type" value="Genomic_DNA"/>
</dbReference>
<feature type="domain" description="CHAT" evidence="1">
    <location>
        <begin position="65"/>
        <end position="313"/>
    </location>
</feature>
<evidence type="ECO:0000313" key="2">
    <source>
        <dbReference type="EMBL" id="MDM8562551.1"/>
    </source>
</evidence>
<dbReference type="Pfam" id="PF12770">
    <property type="entry name" value="CHAT"/>
    <property type="match status" value="1"/>
</dbReference>
<protein>
    <submittedName>
        <fullName evidence="2">CHAT domain-containing protein</fullName>
    </submittedName>
</protein>
<evidence type="ECO:0000313" key="3">
    <source>
        <dbReference type="Proteomes" id="UP001171945"/>
    </source>
</evidence>
<dbReference type="InterPro" id="IPR027417">
    <property type="entry name" value="P-loop_NTPase"/>
</dbReference>
<evidence type="ECO:0000259" key="1">
    <source>
        <dbReference type="Pfam" id="PF12770"/>
    </source>
</evidence>
<name>A0ABT7VS97_9GAMM</name>
<dbReference type="Proteomes" id="UP001171945">
    <property type="component" value="Unassembled WGS sequence"/>
</dbReference>
<dbReference type="InterPro" id="IPR024983">
    <property type="entry name" value="CHAT_dom"/>
</dbReference>